<dbReference type="PANTHER" id="PTHR37469">
    <property type="entry name" value="CELLOBIONIC ACID PHOSPHORYLASE-RELATED"/>
    <property type="match status" value="1"/>
</dbReference>
<evidence type="ECO:0000313" key="7">
    <source>
        <dbReference type="EMBL" id="GEA51845.1"/>
    </source>
</evidence>
<name>A0A4Y3HXT6_9VIBR</name>
<dbReference type="InterPro" id="IPR012341">
    <property type="entry name" value="6hp_glycosidase-like_sf"/>
</dbReference>
<evidence type="ECO:0000313" key="8">
    <source>
        <dbReference type="Proteomes" id="UP000318717"/>
    </source>
</evidence>
<dbReference type="RefSeq" id="WP_141346318.1">
    <property type="nucleotide sequence ID" value="NZ_BJLF01000013.1"/>
</dbReference>
<keyword evidence="8" id="KW-1185">Reference proteome</keyword>
<dbReference type="GO" id="GO:0005975">
    <property type="term" value="P:carbohydrate metabolic process"/>
    <property type="evidence" value="ECO:0007669"/>
    <property type="project" value="InterPro"/>
</dbReference>
<gene>
    <name evidence="7" type="ORF">VIN01S_26490</name>
</gene>
<protein>
    <submittedName>
        <fullName evidence="7">Uncharacterized protein</fullName>
    </submittedName>
</protein>
<evidence type="ECO:0000259" key="4">
    <source>
        <dbReference type="Pfam" id="PF21250"/>
    </source>
</evidence>
<reference evidence="7 8" key="1">
    <citation type="submission" date="2019-06" db="EMBL/GenBank/DDBJ databases">
        <title>Whole genome shotgun sequence of Vibrio inusitatus NBRC 102082.</title>
        <authorList>
            <person name="Hosoyama A."/>
            <person name="Uohara A."/>
            <person name="Ohji S."/>
            <person name="Ichikawa N."/>
        </authorList>
    </citation>
    <scope>NUCLEOTIDE SEQUENCE [LARGE SCALE GENOMIC DNA]</scope>
    <source>
        <strain evidence="7 8">NBRC 102082</strain>
    </source>
</reference>
<dbReference type="Pfam" id="PF17167">
    <property type="entry name" value="Glyco_hydro_94"/>
    <property type="match status" value="1"/>
</dbReference>
<dbReference type="InterPro" id="IPR008928">
    <property type="entry name" value="6-hairpin_glycosidase_sf"/>
</dbReference>
<dbReference type="SUPFAM" id="SSF48208">
    <property type="entry name" value="Six-hairpin glycosidases"/>
    <property type="match status" value="1"/>
</dbReference>
<organism evidence="7 8">
    <name type="scientific">Vibrio inusitatus NBRC 102082</name>
    <dbReference type="NCBI Taxonomy" id="1219070"/>
    <lineage>
        <taxon>Bacteria</taxon>
        <taxon>Pseudomonadati</taxon>
        <taxon>Pseudomonadota</taxon>
        <taxon>Gammaproteobacteria</taxon>
        <taxon>Vibrionales</taxon>
        <taxon>Vibrionaceae</taxon>
        <taxon>Vibrio</taxon>
    </lineage>
</organism>
<dbReference type="InterPro" id="IPR052047">
    <property type="entry name" value="GH94_Enzymes"/>
</dbReference>
<proteinExistence type="predicted"/>
<keyword evidence="2" id="KW-0808">Transferase</keyword>
<dbReference type="AlphaFoldDB" id="A0A4Y3HXT6"/>
<dbReference type="InterPro" id="IPR053831">
    <property type="entry name" value="SOGP_N"/>
</dbReference>
<sequence length="1127" mass="127119">MIHAISDSFHSINNGHLTLDFSEHNVLHTIKHGTVMLNLYSPSEFESALGNIYLRTHHEGTIEFTPLMHFNKEMRTYRNDDGLVVWETKTDSFCASVTISFSPVSEKLYFTTKVKNVSASDIAYDLVFGQDLALADEGAVKSNECYVSQYLDHQVFETENEGYVVCSRQNLPQSTGNPCTQIGSLTDKIVGYSTDGYQFFGKSYRFEAQPEALYQQQLENYKLQFEMGYIALQTEKICLLASEVKESVFYIDFGMDLPLSNVSKAKSLNCLREEYVQPNESYVSEQSLINFYLDTSNSVVGEDFSLAEVETFFSKETRFSEENNGQLLSFFYGDKKGESRYVTLAGKERLLERSTGHMVSTGNNQNFENAVMSSTHCMYGVFNSHIVLGNTSFNKLLGVERTSLNMFKFSGQRIWVKEGEKYCVLTMPSAYETGLNFSRWIYKYQGGYIIVTSFSSQNQTAVQLDIETQGLSGALDVVITNQLLMGNNENENDVTVTCEGNTFRVDGNNELVGSTYPEMSYVIAASDFVTDSSTIVCKESTRYLLLTGSVTDKATLTISGTLDGQTGLDTTTLDFDTEVKAYQEAQSGLLNQFHVEFENDAYNAQKLNDTMQWFTHNALVHYATPHGLEQYSGAAWGTRDVSQGPFELFMSMQRYDRVIDLLDTIYSHQHIETGTWPQWFMFDKYSKIQQEDCHGDIVVWPLKAIADYITTTGDIDVLNREVPYTSIENGFAFTNEKYTIFAHVERQIKHIFDNLVPGTHLSCYGDGDWDDTLQPANQSLRENMVSGWTIPLTLQSLKTLKKALSSHKQYGDFVNLISELATNMEADYNKLLVKDGVIAGFIHLPNKDVNKVEYLLHPSDEKTGIKYRLLPASRSIISETFCKEMAESHMKIIEENLVHPDGVRLMEKMAEYNGGKQSYFKRAELAANLGREVGLQYCHAHIRFIEALCKMGKADKVLENLYKIIPIGIQQAVPNAEIRQSNAYFSSSDGKFNDRYEAYRDFDKLKSGDVAVKGGWRIYSSGPGIYINQVISNVLGVRYENDCLVLDPIIAKSMGKVSLDFTLYGKPCKLNIIPESGEFTPKRIELNGQTITVSLTENPYRTGGAVVDKAILNNTLQNSDNQLTVWL</sequence>
<dbReference type="PANTHER" id="PTHR37469:SF2">
    <property type="entry name" value="CELLOBIONIC ACID PHOSPHORYLASE"/>
    <property type="match status" value="1"/>
</dbReference>
<dbReference type="InterPro" id="IPR048771">
    <property type="entry name" value="SOGP_2nd"/>
</dbReference>
<dbReference type="Pfam" id="PF21270">
    <property type="entry name" value="SOGP_4th"/>
    <property type="match status" value="1"/>
</dbReference>
<dbReference type="Pfam" id="PF21250">
    <property type="entry name" value="SOGP_2nd"/>
    <property type="match status" value="1"/>
</dbReference>
<dbReference type="InterPro" id="IPR048773">
    <property type="entry name" value="SOGP_C"/>
</dbReference>
<evidence type="ECO:0000259" key="6">
    <source>
        <dbReference type="Pfam" id="PF21958"/>
    </source>
</evidence>
<comment type="caution">
    <text evidence="7">The sequence shown here is derived from an EMBL/GenBank/DDBJ whole genome shotgun (WGS) entry which is preliminary data.</text>
</comment>
<dbReference type="EMBL" id="BJLF01000013">
    <property type="protein sequence ID" value="GEA51845.1"/>
    <property type="molecule type" value="Genomic_DNA"/>
</dbReference>
<dbReference type="Pfam" id="PF21958">
    <property type="entry name" value="SOGP_N"/>
    <property type="match status" value="1"/>
</dbReference>
<feature type="domain" description="SOGP N-terminal" evidence="6">
    <location>
        <begin position="21"/>
        <end position="250"/>
    </location>
</feature>
<evidence type="ECO:0000259" key="3">
    <source>
        <dbReference type="Pfam" id="PF17167"/>
    </source>
</evidence>
<dbReference type="InterPro" id="IPR033432">
    <property type="entry name" value="GH94_catalytic"/>
</dbReference>
<dbReference type="Gene3D" id="2.70.98.40">
    <property type="entry name" value="Glycoside hydrolase, family 65, N-terminal domain"/>
    <property type="match status" value="1"/>
</dbReference>
<feature type="domain" description="Glycosyl hydrolase 94 catalytic" evidence="3">
    <location>
        <begin position="691"/>
        <end position="984"/>
    </location>
</feature>
<evidence type="ECO:0000256" key="2">
    <source>
        <dbReference type="ARBA" id="ARBA00022679"/>
    </source>
</evidence>
<keyword evidence="1" id="KW-0328">Glycosyltransferase</keyword>
<evidence type="ECO:0000256" key="1">
    <source>
        <dbReference type="ARBA" id="ARBA00022676"/>
    </source>
</evidence>
<accession>A0A4Y3HXT6</accession>
<evidence type="ECO:0000259" key="5">
    <source>
        <dbReference type="Pfam" id="PF21270"/>
    </source>
</evidence>
<dbReference type="Proteomes" id="UP000318717">
    <property type="component" value="Unassembled WGS sequence"/>
</dbReference>
<dbReference type="InterPro" id="IPR037018">
    <property type="entry name" value="GH65_N"/>
</dbReference>
<dbReference type="GO" id="GO:0016757">
    <property type="term" value="F:glycosyltransferase activity"/>
    <property type="evidence" value="ECO:0007669"/>
    <property type="project" value="UniProtKB-KW"/>
</dbReference>
<feature type="domain" description="Glycoside phosphorylase C-terminal" evidence="5">
    <location>
        <begin position="1036"/>
        <end position="1124"/>
    </location>
</feature>
<dbReference type="Gene3D" id="1.50.10.10">
    <property type="match status" value="1"/>
</dbReference>
<feature type="domain" description="Glycoside phosphorylase super sandwich" evidence="4">
    <location>
        <begin position="319"/>
        <end position="539"/>
    </location>
</feature>
<dbReference type="OrthoDB" id="9769991at2"/>